<dbReference type="EMBL" id="GBXM01052948">
    <property type="protein sequence ID" value="JAH55629.1"/>
    <property type="molecule type" value="Transcribed_RNA"/>
</dbReference>
<protein>
    <submittedName>
        <fullName evidence="1">Uncharacterized protein</fullName>
    </submittedName>
</protein>
<dbReference type="AlphaFoldDB" id="A0A0E9TPH5"/>
<sequence>MKNNTFEHFLRMPLLRFKLCLDFFCSIFN</sequence>
<name>A0A0E9TPH5_ANGAN</name>
<reference evidence="1" key="2">
    <citation type="journal article" date="2015" name="Fish Shellfish Immunol.">
        <title>Early steps in the European eel (Anguilla anguilla)-Vibrio vulnificus interaction in the gills: Role of the RtxA13 toxin.</title>
        <authorList>
            <person name="Callol A."/>
            <person name="Pajuelo D."/>
            <person name="Ebbesson L."/>
            <person name="Teles M."/>
            <person name="MacKenzie S."/>
            <person name="Amaro C."/>
        </authorList>
    </citation>
    <scope>NUCLEOTIDE SEQUENCE</scope>
</reference>
<organism evidence="1">
    <name type="scientific">Anguilla anguilla</name>
    <name type="common">European freshwater eel</name>
    <name type="synonym">Muraena anguilla</name>
    <dbReference type="NCBI Taxonomy" id="7936"/>
    <lineage>
        <taxon>Eukaryota</taxon>
        <taxon>Metazoa</taxon>
        <taxon>Chordata</taxon>
        <taxon>Craniata</taxon>
        <taxon>Vertebrata</taxon>
        <taxon>Euteleostomi</taxon>
        <taxon>Actinopterygii</taxon>
        <taxon>Neopterygii</taxon>
        <taxon>Teleostei</taxon>
        <taxon>Anguilliformes</taxon>
        <taxon>Anguillidae</taxon>
        <taxon>Anguilla</taxon>
    </lineage>
</organism>
<proteinExistence type="predicted"/>
<evidence type="ECO:0000313" key="1">
    <source>
        <dbReference type="EMBL" id="JAH55629.1"/>
    </source>
</evidence>
<reference evidence="1" key="1">
    <citation type="submission" date="2014-11" db="EMBL/GenBank/DDBJ databases">
        <authorList>
            <person name="Amaro Gonzalez C."/>
        </authorList>
    </citation>
    <scope>NUCLEOTIDE SEQUENCE</scope>
</reference>
<accession>A0A0E9TPH5</accession>